<keyword evidence="2" id="KW-0812">Transmembrane</keyword>
<feature type="chain" id="PRO_5046459121" evidence="3">
    <location>
        <begin position="18"/>
        <end position="2439"/>
    </location>
</feature>
<proteinExistence type="predicted"/>
<evidence type="ECO:0000256" key="3">
    <source>
        <dbReference type="SAM" id="SignalP"/>
    </source>
</evidence>
<dbReference type="PANTHER" id="PTHR11319:SF35">
    <property type="entry name" value="OUTER MEMBRANE PROTEIN PMPC-RELATED"/>
    <property type="match status" value="1"/>
</dbReference>
<feature type="compositionally biased region" description="Low complexity" evidence="1">
    <location>
        <begin position="2303"/>
        <end position="2330"/>
    </location>
</feature>
<evidence type="ECO:0000256" key="1">
    <source>
        <dbReference type="SAM" id="MobiDB-lite"/>
    </source>
</evidence>
<sequence>MGSIQLLFLFLSTFCYADPISISISTEGKDQEDCFTLVESPCQTLAYALTSPGPEVIITYKESSTSVELQPSIYAFKTSLSITGLPSILKLDDSATIKRLTVEELPRIFIQIANVQNVEFSDIVASSAITSALDIRPLFDMQQLSTFRISTSELSLVDSTSSRPHMTQHNAVSLASCIKCDTCINFSIIGSKFTGIFSNETGDEIINLPSLVHLTSVTKLTISEAQSPSIHGHCDTTDEEIIYSSFSSHSSASNGCALCLFNTATTTLKNVHFDSLKSALFGGAVFSSGLCKNLTITDSRFRACESQSSGGCIYMSVATEQENIPILSISSSIFKNSKAETSGWALAGIASLSLRTSIFGEETAVSSTQHGTINPTTVPTSVISLKARLTESKGSSSANLTDCHFYADENTNMIKFEQYDSLTITSTNPQSPTAKLPPLLINHVTDLSITNISFENLQYQHSPVRLSNITFGCLSFITFSGCSNLLDSGGAISVSSSYLSVQSSVFTSCLAVLNGGSVFSVDSTIVLEDVVMKGCSALYGSSVFAGKSSGGAHTNSNSDTLSVSIRGCSFYGSIPSSEIVSSSSDQPNPDPITPLVHVTSLDSFVILPTTAGTKTTFSLSNSVSDGAAMLIESVTSVSMSGFAVSGISTEGEAVIWIDPNCENVNIEAAQFKECEAKSGASVLVVEGKKGKESTRNDDDNIERCVVLTGVTISKCKGTGLGIVLRSSREIKLFSCTVSACDICTDSSHSSTNQLSPALLFFSSSAGESYGSAIIRGSTISGSETLSPFCLIHANNLNVFTFETDGEQDAFIQKHISNTDTAGICLSNCSSVTLAGTTFDSLEGNRGTCVSADENVGSIQISFCRVKNCTARIEAGGFLFAPQPVTPASKSPFSSDTKFRVIIEHTSFASVSAKTRAGAILTYTSSSFTGLTIQDCVAPEASFILIDGIDESQQPINMSLNTITISQQDPTVPTGSAIVARKVEEFNILGDESKKCWFMLLHSTTSGSALSITDTPTIKLKFTAFEKCESDEDGGSIFLGTNCGTTIFSNCIVTSSKSAKNGGFLSCFHPKDGSLPSINFIDSAITSSTANGKGGFIHSNAVITIYNTSVTDCSASSGLCVWMDGTLTESQSQPELAQTSVKHESQPEPGQTVVEPESQLFMDNSSFTLSDTFKYSFETPSVPYLFSLHSLLKVTLTATTDHTSLVSSVVPSSTAKIGAFEFSNIPTIDIRSTTMDGFAAERGSHLHLDESCISVSLSNCCFKHGESTKEGGSIFVPKVTVPVPQVTVPVERPSPSTNTDPVSDPPTVQCLLTSCLFEKCSSTMTGGAVHAERSLTFTLVTFRDCQAVEQGGSVFIIGESGGDTQEGVKVQMNGVSFDCAGLTNTLSCSQACFDKTALVSITRHEAEDKTITNSSFSNAAAWRNGTALHFGFCYEVMIQYCFFSTLRSDLFGGGVFFSENVTSALVSRSSFKNCDGSDGGGALVSIDHRTIMTRETTSHSPEFLSQLASLNLRQPQPNDKGDTLILHTVRIAECSTTQIGGGIFCERDLQMDSVTISHCTASKAGMCLYVGTTSPISLSVSIAASVFSAAVIVGDPEEERFLSELASRKGSNKHQSFPLVSCSELVCCSNIWILMLESGIASSPTNPNMDVIPTCFLNYNPDSFGVPTTTPSLSLRLDRASDIQIKNTFFSNITATDQASVLVIDSTCTFVTISDSTFENCGGESKGGALRIDATRSNPSSSSHNALQVPVLTNCVFSSCSSEEAGGAIWSNFALRLKQCKFNQCKGKQGSCLTVTSESETKDIIVELAGCSFEGYRDGPAPTPQNSSLVSIVGAKSVTISAIASPSEGTIISSFKYFMSSLNGAGLSLKSVNSVSLFNVEFSDLHALNGGGLCYEPAKTDIAHQLLVRQCRFVRCQSLENGGGIMASLTEAQLSFIISHNTFFIDCFANFIGGGLALIPAERVTNTYYSSITMTDVTFEGNSAQNGGGLAVVTSDRASTFDFVTTGCKFNKNKAMGAGGSVFIQSNETIPEATSHRSSNHMTSHLRTNPISFVSCTFNMDTCQMKKISNPHSLVDSKWRYQPCGSSIAVFGKTAVTPNFASFSTEDCFVKMDNCILTNCSNGTLVVSGGGSLLVSSSRFSSNDFLLDDQLFRLEGNCQNGVLMMTKNNLFNDSPDTPSSPSSSISFSPISQPNPQAAVFPNLLCDTSCYSHSVSTSLFTCSLPEITSITCNVTEMDSHSWPILPPLNFVSTEFHPYAPVLRVFKDTEASGVFIETALTLSLSPVLSLSSSPLNLSALIEKTPSKTNSSNSHHHSPISSPSSSPTHPSSSTRLSNRFSRPTPQLPSSLSLYVSCDGGLSTNQSPIVISINHRRSSKLPLILSLSISLPVVAIVVVIIIVCCVVSRKKSELRWKRFTRYAAVNQGKNGEMRGNYGSVSYFD</sequence>
<dbReference type="Proteomes" id="UP001281761">
    <property type="component" value="Unassembled WGS sequence"/>
</dbReference>
<dbReference type="SUPFAM" id="SSF51126">
    <property type="entry name" value="Pectin lyase-like"/>
    <property type="match status" value="4"/>
</dbReference>
<dbReference type="EMBL" id="JARBJD010000150">
    <property type="protein sequence ID" value="KAK2949733.1"/>
    <property type="molecule type" value="Genomic_DNA"/>
</dbReference>
<keyword evidence="2" id="KW-1133">Transmembrane helix</keyword>
<keyword evidence="5" id="KW-1185">Reference proteome</keyword>
<feature type="region of interest" description="Disordered" evidence="1">
    <location>
        <begin position="2303"/>
        <end position="2342"/>
    </location>
</feature>
<keyword evidence="3" id="KW-0732">Signal</keyword>
<accession>A0ABQ9XB21</accession>
<evidence type="ECO:0000256" key="2">
    <source>
        <dbReference type="SAM" id="Phobius"/>
    </source>
</evidence>
<name>A0ABQ9XB21_9EUKA</name>
<feature type="transmembrane region" description="Helical" evidence="2">
    <location>
        <begin position="2378"/>
        <end position="2403"/>
    </location>
</feature>
<protein>
    <submittedName>
        <fullName evidence="4">Uncharacterized protein</fullName>
    </submittedName>
</protein>
<feature type="compositionally biased region" description="Polar residues" evidence="1">
    <location>
        <begin position="2331"/>
        <end position="2342"/>
    </location>
</feature>
<dbReference type="InterPro" id="IPR006626">
    <property type="entry name" value="PbH1"/>
</dbReference>
<dbReference type="InterPro" id="IPR011050">
    <property type="entry name" value="Pectin_lyase_fold/virulence"/>
</dbReference>
<organism evidence="4 5">
    <name type="scientific">Blattamonas nauphoetae</name>
    <dbReference type="NCBI Taxonomy" id="2049346"/>
    <lineage>
        <taxon>Eukaryota</taxon>
        <taxon>Metamonada</taxon>
        <taxon>Preaxostyla</taxon>
        <taxon>Oxymonadida</taxon>
        <taxon>Blattamonas</taxon>
    </lineage>
</organism>
<feature type="region of interest" description="Disordered" evidence="1">
    <location>
        <begin position="1131"/>
        <end position="1152"/>
    </location>
</feature>
<evidence type="ECO:0000313" key="5">
    <source>
        <dbReference type="Proteomes" id="UP001281761"/>
    </source>
</evidence>
<evidence type="ECO:0000313" key="4">
    <source>
        <dbReference type="EMBL" id="KAK2949733.1"/>
    </source>
</evidence>
<keyword evidence="2" id="KW-0472">Membrane</keyword>
<comment type="caution">
    <text evidence="4">The sequence shown here is derived from an EMBL/GenBank/DDBJ whole genome shotgun (WGS) entry which is preliminary data.</text>
</comment>
<dbReference type="PANTHER" id="PTHR11319">
    <property type="entry name" value="G PROTEIN-COUPLED RECEPTOR-RELATED"/>
    <property type="match status" value="1"/>
</dbReference>
<dbReference type="SMART" id="SM00710">
    <property type="entry name" value="PbH1"/>
    <property type="match status" value="8"/>
</dbReference>
<reference evidence="4 5" key="1">
    <citation type="journal article" date="2022" name="bioRxiv">
        <title>Genomics of Preaxostyla Flagellates Illuminates Evolutionary Transitions and the Path Towards Mitochondrial Loss.</title>
        <authorList>
            <person name="Novak L.V.F."/>
            <person name="Treitli S.C."/>
            <person name="Pyrih J."/>
            <person name="Halakuc P."/>
            <person name="Pipaliya S.V."/>
            <person name="Vacek V."/>
            <person name="Brzon O."/>
            <person name="Soukal P."/>
            <person name="Eme L."/>
            <person name="Dacks J.B."/>
            <person name="Karnkowska A."/>
            <person name="Elias M."/>
            <person name="Hampl V."/>
        </authorList>
    </citation>
    <scope>NUCLEOTIDE SEQUENCE [LARGE SCALE GENOMIC DNA]</scope>
    <source>
        <strain evidence="4">NAU3</strain>
        <tissue evidence="4">Gut</tissue>
    </source>
</reference>
<feature type="signal peptide" evidence="3">
    <location>
        <begin position="1"/>
        <end position="17"/>
    </location>
</feature>
<gene>
    <name evidence="4" type="ORF">BLNAU_15307</name>
</gene>